<dbReference type="STRING" id="1938817.SAMN06296008_11230"/>
<evidence type="ECO:0000313" key="4">
    <source>
        <dbReference type="EMBL" id="SMC70273.1"/>
    </source>
</evidence>
<reference evidence="4 5" key="1">
    <citation type="submission" date="2017-04" db="EMBL/GenBank/DDBJ databases">
        <authorList>
            <person name="Afonso C.L."/>
            <person name="Miller P.J."/>
            <person name="Scott M.A."/>
            <person name="Spackman E."/>
            <person name="Goraichik I."/>
            <person name="Dimitrov K.M."/>
            <person name="Suarez D.L."/>
            <person name="Swayne D.E."/>
        </authorList>
    </citation>
    <scope>NUCLEOTIDE SEQUENCE [LARGE SCALE GENOMIC DNA]</scope>
    <source>
        <strain evidence="4 5">VK13</strain>
    </source>
</reference>
<organism evidence="4 5">
    <name type="scientific">Polynucleobacter kasalickyi</name>
    <dbReference type="NCBI Taxonomy" id="1938817"/>
    <lineage>
        <taxon>Bacteria</taxon>
        <taxon>Pseudomonadati</taxon>
        <taxon>Pseudomonadota</taxon>
        <taxon>Betaproteobacteria</taxon>
        <taxon>Burkholderiales</taxon>
        <taxon>Burkholderiaceae</taxon>
        <taxon>Polynucleobacter</taxon>
    </lineage>
</organism>
<dbReference type="InterPro" id="IPR002669">
    <property type="entry name" value="UreD"/>
</dbReference>
<dbReference type="Pfam" id="PF01774">
    <property type="entry name" value="UreD"/>
    <property type="match status" value="1"/>
</dbReference>
<evidence type="ECO:0000256" key="3">
    <source>
        <dbReference type="HAMAP-Rule" id="MF_01384"/>
    </source>
</evidence>
<dbReference type="OrthoDB" id="9798842at2"/>
<keyword evidence="3" id="KW-0963">Cytoplasm</keyword>
<dbReference type="AlphaFoldDB" id="A0A1W2BB78"/>
<keyword evidence="5" id="KW-1185">Reference proteome</keyword>
<accession>A0A1W2BB78</accession>
<dbReference type="PANTHER" id="PTHR33643">
    <property type="entry name" value="UREASE ACCESSORY PROTEIN D"/>
    <property type="match status" value="1"/>
</dbReference>
<comment type="function">
    <text evidence="3">Required for maturation of urease via the functional incorporation of the urease nickel metallocenter.</text>
</comment>
<comment type="subunit">
    <text evidence="3">UreD, UreF and UreG form a complex that acts as a GTP-hydrolysis-dependent molecular chaperone, activating the urease apoprotein by helping to assemble the nickel containing metallocenter of UreC. The UreE protein probably delivers the nickel.</text>
</comment>
<sequence>MENVIQSASMPTAWHANLRLDFSFADEQHKTVLSHREHHGPLLVQKSLYPEGKEICHAVILHPPAGIAGGDHLAIQLNVEKNAKVVVTTPGATKWYKANQKDASQRIIIQVDPHGHLDFLPQENIFFNSSNAHNQIVVHQDKTSSSIGWDIAQLGRTAQGEHWEDARLRNEIEYYFDHELCWVESMLLESMLLESQKSFYNETCGLAEFPVFGTMWMSSVNASEDLLEEITELVRWDDALRVGVTRIAIDENFGLILVRGLSDEVEYLKNCFIQIWLFARERIAGIKPLPLRIWKT</sequence>
<dbReference type="PANTHER" id="PTHR33643:SF1">
    <property type="entry name" value="UREASE ACCESSORY PROTEIN D"/>
    <property type="match status" value="1"/>
</dbReference>
<comment type="subcellular location">
    <subcellularLocation>
        <location evidence="3">Cytoplasm</location>
    </subcellularLocation>
</comment>
<protein>
    <recommendedName>
        <fullName evidence="3">Urease accessory protein UreD</fullName>
    </recommendedName>
</protein>
<name>A0A1W2BB78_9BURK</name>
<proteinExistence type="inferred from homology"/>
<dbReference type="HAMAP" id="MF_01384">
    <property type="entry name" value="UreD"/>
    <property type="match status" value="1"/>
</dbReference>
<dbReference type="GO" id="GO:0016151">
    <property type="term" value="F:nickel cation binding"/>
    <property type="evidence" value="ECO:0007669"/>
    <property type="project" value="UniProtKB-UniRule"/>
</dbReference>
<evidence type="ECO:0000256" key="2">
    <source>
        <dbReference type="ARBA" id="ARBA00023186"/>
    </source>
</evidence>
<dbReference type="RefSeq" id="WP_084284725.1">
    <property type="nucleotide sequence ID" value="NZ_FWXJ01000012.1"/>
</dbReference>
<dbReference type="Proteomes" id="UP000192708">
    <property type="component" value="Unassembled WGS sequence"/>
</dbReference>
<keyword evidence="3" id="KW-0996">Nickel insertion</keyword>
<evidence type="ECO:0000313" key="5">
    <source>
        <dbReference type="Proteomes" id="UP000192708"/>
    </source>
</evidence>
<dbReference type="GO" id="GO:0005737">
    <property type="term" value="C:cytoplasm"/>
    <property type="evidence" value="ECO:0007669"/>
    <property type="project" value="UniProtKB-SubCell"/>
</dbReference>
<evidence type="ECO:0000256" key="1">
    <source>
        <dbReference type="ARBA" id="ARBA00007177"/>
    </source>
</evidence>
<comment type="similarity">
    <text evidence="1 3">Belongs to the UreD family.</text>
</comment>
<dbReference type="EMBL" id="FWXJ01000012">
    <property type="protein sequence ID" value="SMC70273.1"/>
    <property type="molecule type" value="Genomic_DNA"/>
</dbReference>
<keyword evidence="2 3" id="KW-0143">Chaperone</keyword>
<gene>
    <name evidence="3" type="primary">ureD</name>
    <name evidence="4" type="ORF">SAMN06296008_11230</name>
</gene>